<evidence type="ECO:0000256" key="1">
    <source>
        <dbReference type="ARBA" id="ARBA00023242"/>
    </source>
</evidence>
<dbReference type="Proteomes" id="UP001447188">
    <property type="component" value="Unassembled WGS sequence"/>
</dbReference>
<organism evidence="4 5">
    <name type="scientific">Discina gigas</name>
    <dbReference type="NCBI Taxonomy" id="1032678"/>
    <lineage>
        <taxon>Eukaryota</taxon>
        <taxon>Fungi</taxon>
        <taxon>Dikarya</taxon>
        <taxon>Ascomycota</taxon>
        <taxon>Pezizomycotina</taxon>
        <taxon>Pezizomycetes</taxon>
        <taxon>Pezizales</taxon>
        <taxon>Discinaceae</taxon>
        <taxon>Discina</taxon>
    </lineage>
</organism>
<protein>
    <recommendedName>
        <fullName evidence="3">Xylanolytic transcriptional activator regulatory domain-containing protein</fullName>
    </recommendedName>
</protein>
<keyword evidence="1" id="KW-0539">Nucleus</keyword>
<dbReference type="PANTHER" id="PTHR47785">
    <property type="entry name" value="ZN(II)2CYS6 TRANSCRIPTION FACTOR (EUROFUNG)-RELATED-RELATED"/>
    <property type="match status" value="1"/>
</dbReference>
<dbReference type="EMBL" id="JBBBZM010000043">
    <property type="protein sequence ID" value="KAL0636820.1"/>
    <property type="molecule type" value="Genomic_DNA"/>
</dbReference>
<dbReference type="Pfam" id="PF04082">
    <property type="entry name" value="Fungal_trans"/>
    <property type="match status" value="1"/>
</dbReference>
<feature type="region of interest" description="Disordered" evidence="2">
    <location>
        <begin position="142"/>
        <end position="184"/>
    </location>
</feature>
<reference evidence="4 5" key="1">
    <citation type="submission" date="2024-02" db="EMBL/GenBank/DDBJ databases">
        <title>Discinaceae phylogenomics.</title>
        <authorList>
            <person name="Dirks A.C."/>
            <person name="James T.Y."/>
        </authorList>
    </citation>
    <scope>NUCLEOTIDE SEQUENCE [LARGE SCALE GENOMIC DNA]</scope>
    <source>
        <strain evidence="4 5">ACD0624</strain>
    </source>
</reference>
<evidence type="ECO:0000256" key="2">
    <source>
        <dbReference type="SAM" id="MobiDB-lite"/>
    </source>
</evidence>
<feature type="compositionally biased region" description="Low complexity" evidence="2">
    <location>
        <begin position="474"/>
        <end position="494"/>
    </location>
</feature>
<evidence type="ECO:0000313" key="5">
    <source>
        <dbReference type="Proteomes" id="UP001447188"/>
    </source>
</evidence>
<feature type="region of interest" description="Disordered" evidence="2">
    <location>
        <begin position="468"/>
        <end position="497"/>
    </location>
</feature>
<dbReference type="InterPro" id="IPR053181">
    <property type="entry name" value="EcdB-like_regulator"/>
</dbReference>
<comment type="caution">
    <text evidence="4">The sequence shown here is derived from an EMBL/GenBank/DDBJ whole genome shotgun (WGS) entry which is preliminary data.</text>
</comment>
<feature type="domain" description="Xylanolytic transcriptional activator regulatory" evidence="3">
    <location>
        <begin position="209"/>
        <end position="379"/>
    </location>
</feature>
<keyword evidence="5" id="KW-1185">Reference proteome</keyword>
<proteinExistence type="predicted"/>
<accession>A0ABR3GLY8</accession>
<dbReference type="InterPro" id="IPR007219">
    <property type="entry name" value="XnlR_reg_dom"/>
</dbReference>
<dbReference type="CDD" id="cd12148">
    <property type="entry name" value="fungal_TF_MHR"/>
    <property type="match status" value="1"/>
</dbReference>
<name>A0ABR3GLY8_9PEZI</name>
<evidence type="ECO:0000259" key="3">
    <source>
        <dbReference type="Pfam" id="PF04082"/>
    </source>
</evidence>
<evidence type="ECO:0000313" key="4">
    <source>
        <dbReference type="EMBL" id="KAL0636820.1"/>
    </source>
</evidence>
<feature type="region of interest" description="Disordered" evidence="2">
    <location>
        <begin position="50"/>
        <end position="72"/>
    </location>
</feature>
<gene>
    <name evidence="4" type="ORF">Q9L58_004178</name>
</gene>
<sequence length="665" mass="74789">MEACSSCTRAGSAPGRDRLVVDLQFFFRFDAASLAILDRLSRIEALLDSPTNNNPTTHTSPHASSTASGGAVLPSRETTLRAHSPISGGTLESQREVSEVFPICIATAAASRVETVLQWPTFGGQISTDEILAPVFANKGYESDEDDLEEGDAHGWSNNNGRQDNSMDHHESHQHHQVRDDYSRVRKEVGVSDEKLLGQPPGEIAILVQRFFRNVHTKNPILDSSVLDRCVYDVEQHGFGWTGRSCLLLLVCALGAISAPYNPHPPTAYLSEQPTMYPSSEISARYFSAAKKRLGLVISSNKLVAVQCLFLAGIYHMYTMNQFAAWKMFNAASVSCEGYLHRKERAKAADVSSGTLSLPSSEPTRHLEQRIYWSCLKSELELCAELDISHSGLSEVEYPHAFPSPPREISTSQAFQSSNSFFEQPRSAHAPEDRATESQLEDQKTWFYYLAEIALRKVEIRMSDTFQQRISRPSNNHDGTSSSNSSGGEDSTVSPTMDDLLHTANEFELQLELWLSCLPLVLKFPNDPALPCSDERLQYLRQRYWWNLSRVYRPFIYYLIHHPPTHPAHQQMLVYARKGLEIDIFFIRSNVITHRHHGAWLCLRALTSNSVIILAARKARVIDPMPLGWRDAIRLAKNCLLFWESEVRDAGKLREVVMRVEKGVE</sequence>
<dbReference type="PANTHER" id="PTHR47785:SF5">
    <property type="entry name" value="ZN(II)2CYS6 TRANSCRIPTION FACTOR (EUROFUNG)"/>
    <property type="match status" value="1"/>
</dbReference>
<feature type="compositionally biased region" description="Low complexity" evidence="2">
    <location>
        <begin position="50"/>
        <end position="68"/>
    </location>
</feature>